<gene>
    <name evidence="1" type="ORF">BG015_011181</name>
</gene>
<accession>A0A9P5RWI0</accession>
<keyword evidence="2" id="KW-1185">Reference proteome</keyword>
<dbReference type="Proteomes" id="UP000748756">
    <property type="component" value="Unassembled WGS sequence"/>
</dbReference>
<comment type="caution">
    <text evidence="1">The sequence shown here is derived from an EMBL/GenBank/DDBJ whole genome shotgun (WGS) entry which is preliminary data.</text>
</comment>
<sequence length="1671" mass="188763">MARAPQQQPQQRFQVVRLLGTDEQKQVETHTDQVDGGERVVYWNDIKEQFPYIKLAIAGLDFQRDSNGLILMPQRIKAQHPSEIIVQREGDPVADAEEILRVLKENHAENMAQHGKSQAKIDDLLLNVKSGIRALFDLPNHSIPRLFIVVPDTTSKYNPSKMIYRSYRLFFLCECGDSVAAAASTIDGGVSHKMHFAHHEGYEVRTPRKFIQKYGKHMMRLLEAIQTLATIGGTVFPAIFNASKLPTDIQKALRATDDNCLRGIKYISNHLQEVLKATDDTIDTKHCQILDGLDLRAVESFLIRKDENQTLGNLHRILTPDYKIKWVCDQHVKENARVSNMGALQHAIRTFGGTLDEKRGLVTVRLSSGNAEKFFKLIGEDSLIQELDITLDFGPSTDQIRTLRQHMKFSQVSSLSFNIDIPDGNYVFLGVIRKVAGVAQILKLLELKKVGKPGPFRNLSIKGVSDVLEAYEYNKCLAHSLTLDRVSFRWENEKSRQRLLRLLDKAPDLSRLRLCSSTVMQGYNMARKLAETSPQLKTIEIDTQREERIEFDLKGGSIETMAAIVHASELGVVAAWMDRVERLTVMAVDGDWPWPALESIISQSRCLSRLDLHCPVNRFCSIFQQVKDAVGTWSSLETLCLHHGESELLTEDINSSATTTTIKMLPGEERRLGFWNTFSLFGLVPAYDASPSQLTDKQFMALQDHFSQTSGTMRLRELNLDVSKLSCIGLMRLSGFLDQYKVVCLRLSGTWTRNCNDYILSSLGARLTGFDMVAHLAGTNPLENGAPALFEILDFVHKTVSIPGARLKFMTDKGNVIDIPDVRNPKIGYFNIVQEDELFDFALTRYFSQLPPKLLCNNFSDKDAALLRDLIAHVPRRLQYLSISIHGLSPQTLHDLEETISQLSTEAELKIHWNGSEPLSKTKMQTRLHFIFKVANRTRELVLEDISSLGDSVSDAPPSWPVLRSVSLRNIQTSGWFTTWMRWMVTSEKLEFVCFVGLLNIDHLQWSDIMTVMTFPTLKSVRVESSRLPANLLKVIVDRIPQAGACLTTLYVECHETPKKTWYGKKKKPASRIPFESGVLGKAPKCVVTKMRPMKGEIQELRANQKSSHHDLTQVALVNKSWSVAANTLIWRTIQLLSISQANIYLNGQDTHKRHLHHVETFQTRLLGAYEFWTRPVSSPCEMAELREERGKAHGSIPEDERGVYFDDDVFGDKATLMQNQEQPLLELLRKNSQLETFKLAMLPDDPQSFLIELAPLLPQLKHIELFRCSRRFKPLINIEVIDAFLRNTSSQLQLATLNFIGFCRQDEGITELLEPLMESGQNKKHPSLKLLRLLDRMDNNLATAFVSFLQGCSSNLRMIETKTEPPPNSSDDLGWDGPTPVFRSTLEEVSGCRIATFRDTSLYLFTDDTPEETDEWIAKTISTFKDSGDSKGYWQTINLANTAASSLTAKAITDCCHEGLTALSLARCQGIPSEDIKSILSKAVNLRHLECNAPGEDGYSPDPVLLASHVLQSTWACTWLVRLNIHIGGIPRPDIKCNEAGTPVKVAGEPLDNCTVEESHTLQRKIYRQLGQLHLLEELFLGYTCSFTLNENIGYEADKAQRSCLEMTLKSGLDESRELKCLRVLAVAFMAHRIEVLDWMQKNWPDFHTMLGIMLRTYPEDKSRGGLQSA</sequence>
<proteinExistence type="predicted"/>
<reference evidence="1" key="1">
    <citation type="journal article" date="2020" name="Fungal Divers.">
        <title>Resolving the Mortierellaceae phylogeny through synthesis of multi-gene phylogenetics and phylogenomics.</title>
        <authorList>
            <person name="Vandepol N."/>
            <person name="Liber J."/>
            <person name="Desiro A."/>
            <person name="Na H."/>
            <person name="Kennedy M."/>
            <person name="Barry K."/>
            <person name="Grigoriev I.V."/>
            <person name="Miller A.N."/>
            <person name="O'Donnell K."/>
            <person name="Stajich J.E."/>
            <person name="Bonito G."/>
        </authorList>
    </citation>
    <scope>NUCLEOTIDE SEQUENCE</scope>
    <source>
        <strain evidence="1">NRRL 6426</strain>
    </source>
</reference>
<name>A0A9P5RWI0_9FUNG</name>
<organism evidence="1 2">
    <name type="scientific">Linnemannia schmuckeri</name>
    <dbReference type="NCBI Taxonomy" id="64567"/>
    <lineage>
        <taxon>Eukaryota</taxon>
        <taxon>Fungi</taxon>
        <taxon>Fungi incertae sedis</taxon>
        <taxon>Mucoromycota</taxon>
        <taxon>Mortierellomycotina</taxon>
        <taxon>Mortierellomycetes</taxon>
        <taxon>Mortierellales</taxon>
        <taxon>Mortierellaceae</taxon>
        <taxon>Linnemannia</taxon>
    </lineage>
</organism>
<evidence type="ECO:0000313" key="1">
    <source>
        <dbReference type="EMBL" id="KAF9147209.1"/>
    </source>
</evidence>
<protein>
    <submittedName>
        <fullName evidence="1">Uncharacterized protein</fullName>
    </submittedName>
</protein>
<evidence type="ECO:0000313" key="2">
    <source>
        <dbReference type="Proteomes" id="UP000748756"/>
    </source>
</evidence>
<dbReference type="EMBL" id="JAAAUQ010000849">
    <property type="protein sequence ID" value="KAF9147209.1"/>
    <property type="molecule type" value="Genomic_DNA"/>
</dbReference>
<dbReference type="OrthoDB" id="2316787at2759"/>
<dbReference type="SUPFAM" id="SSF52047">
    <property type="entry name" value="RNI-like"/>
    <property type="match status" value="2"/>
</dbReference>